<evidence type="ECO:0000256" key="7">
    <source>
        <dbReference type="ARBA" id="ARBA00023015"/>
    </source>
</evidence>
<evidence type="ECO:0000256" key="6">
    <source>
        <dbReference type="ARBA" id="ARBA00022763"/>
    </source>
</evidence>
<dbReference type="InterPro" id="IPR009057">
    <property type="entry name" value="Homeodomain-like_sf"/>
</dbReference>
<dbReference type="InterPro" id="IPR018060">
    <property type="entry name" value="HTH_AraC"/>
</dbReference>
<evidence type="ECO:0000256" key="11">
    <source>
        <dbReference type="ARBA" id="ARBA00049348"/>
    </source>
</evidence>
<dbReference type="Gene3D" id="3.30.160.70">
    <property type="entry name" value="Methylated DNA-protein cysteine methyltransferase domain"/>
    <property type="match status" value="1"/>
</dbReference>
<dbReference type="InterPro" id="IPR014048">
    <property type="entry name" value="MethylDNA_cys_MeTrfase_DNA-bd"/>
</dbReference>
<reference evidence="15 16" key="1">
    <citation type="submission" date="2020-08" db="EMBL/GenBank/DDBJ databases">
        <title>Genomic Encyclopedia of Type Strains, Phase IV (KMG-IV): sequencing the most valuable type-strain genomes for metagenomic binning, comparative biology and taxonomic classification.</title>
        <authorList>
            <person name="Goeker M."/>
        </authorList>
    </citation>
    <scope>NUCLEOTIDE SEQUENCE [LARGE SCALE GENOMIC DNA]</scope>
    <source>
        <strain evidence="15 16">DSM 25620</strain>
    </source>
</reference>
<dbReference type="InterPro" id="IPR036217">
    <property type="entry name" value="MethylDNA_cys_MeTrfase_DNAb"/>
</dbReference>
<dbReference type="PANTHER" id="PTHR10815">
    <property type="entry name" value="METHYLATED-DNA--PROTEIN-CYSTEINE METHYLTRANSFERASE"/>
    <property type="match status" value="1"/>
</dbReference>
<evidence type="ECO:0000256" key="8">
    <source>
        <dbReference type="ARBA" id="ARBA00023159"/>
    </source>
</evidence>
<dbReference type="EMBL" id="JACHIL010000009">
    <property type="protein sequence ID" value="MBB5092850.1"/>
    <property type="molecule type" value="Genomic_DNA"/>
</dbReference>
<evidence type="ECO:0000256" key="9">
    <source>
        <dbReference type="ARBA" id="ARBA00023163"/>
    </source>
</evidence>
<keyword evidence="13" id="KW-0862">Zinc</keyword>
<keyword evidence="5 15" id="KW-0808">Transferase</keyword>
<dbReference type="NCBIfam" id="TIGR00589">
    <property type="entry name" value="ogt"/>
    <property type="match status" value="1"/>
</dbReference>
<keyword evidence="16" id="KW-1185">Reference proteome</keyword>
<keyword evidence="9" id="KW-0804">Transcription</keyword>
<feature type="binding site" evidence="13">
    <location>
        <position position="75"/>
    </location>
    <ligand>
        <name>Zn(2+)</name>
        <dbReference type="ChEBI" id="CHEBI:29105"/>
    </ligand>
</feature>
<dbReference type="SUPFAM" id="SSF53155">
    <property type="entry name" value="Methylated DNA-protein cysteine methyltransferase domain"/>
    <property type="match status" value="1"/>
</dbReference>
<organism evidence="15 16">
    <name type="scientific">Pseudochrobactrum saccharolyticum</name>
    <dbReference type="NCBI Taxonomy" id="354352"/>
    <lineage>
        <taxon>Bacteria</taxon>
        <taxon>Pseudomonadati</taxon>
        <taxon>Pseudomonadota</taxon>
        <taxon>Alphaproteobacteria</taxon>
        <taxon>Hyphomicrobiales</taxon>
        <taxon>Brucellaceae</taxon>
        <taxon>Pseudochrobactrum</taxon>
    </lineage>
</organism>
<evidence type="ECO:0000256" key="10">
    <source>
        <dbReference type="ARBA" id="ARBA00023204"/>
    </source>
</evidence>
<dbReference type="PIRSF" id="PIRSF000409">
    <property type="entry name" value="Ada"/>
    <property type="match status" value="1"/>
</dbReference>
<dbReference type="AlphaFoldDB" id="A0A7W8EPR3"/>
<evidence type="ECO:0000256" key="4">
    <source>
        <dbReference type="ARBA" id="ARBA00022603"/>
    </source>
</evidence>
<dbReference type="GO" id="GO:0006281">
    <property type="term" value="P:DNA repair"/>
    <property type="evidence" value="ECO:0007669"/>
    <property type="project" value="UniProtKB-KW"/>
</dbReference>
<dbReference type="PROSITE" id="PS00374">
    <property type="entry name" value="MGMT"/>
    <property type="match status" value="1"/>
</dbReference>
<keyword evidence="4 15" id="KW-0489">Methyltransferase</keyword>
<dbReference type="InterPro" id="IPR016221">
    <property type="entry name" value="Bifunct_regulatory_prot_Ada"/>
</dbReference>
<feature type="active site" description="Nucleophile; methyl group acceptor from either O6-methylguanine or O4-methylthymine" evidence="12">
    <location>
        <position position="327"/>
    </location>
</feature>
<evidence type="ECO:0000313" key="16">
    <source>
        <dbReference type="Proteomes" id="UP000531231"/>
    </source>
</evidence>
<dbReference type="NCBIfam" id="NF011964">
    <property type="entry name" value="PRK15435.1"/>
    <property type="match status" value="1"/>
</dbReference>
<dbReference type="RefSeq" id="WP_151160374.1">
    <property type="nucleotide sequence ID" value="NZ_JACHIL010000009.1"/>
</dbReference>
<comment type="catalytic activity">
    <reaction evidence="11">
        <text>a 6-O-methyl-2'-deoxyguanosine in DNA + L-cysteinyl-[protein] = S-methyl-L-cysteinyl-[protein] + a 2'-deoxyguanosine in DNA</text>
        <dbReference type="Rhea" id="RHEA:24000"/>
        <dbReference type="Rhea" id="RHEA-COMP:10131"/>
        <dbReference type="Rhea" id="RHEA-COMP:10132"/>
        <dbReference type="Rhea" id="RHEA-COMP:11367"/>
        <dbReference type="Rhea" id="RHEA-COMP:11368"/>
        <dbReference type="ChEBI" id="CHEBI:29950"/>
        <dbReference type="ChEBI" id="CHEBI:82612"/>
        <dbReference type="ChEBI" id="CHEBI:85445"/>
        <dbReference type="ChEBI" id="CHEBI:85448"/>
        <dbReference type="EC" id="2.1.1.63"/>
    </reaction>
</comment>
<comment type="cofactor">
    <cofactor evidence="13">
        <name>Zn(2+)</name>
        <dbReference type="ChEBI" id="CHEBI:29105"/>
    </cofactor>
    <text evidence="13">Binds 1 zinc ion per subunit.</text>
</comment>
<evidence type="ECO:0000256" key="13">
    <source>
        <dbReference type="PIRSR" id="PIRSR000409-3"/>
    </source>
</evidence>
<keyword evidence="7" id="KW-0805">Transcription regulation</keyword>
<dbReference type="Gene3D" id="1.10.10.10">
    <property type="entry name" value="Winged helix-like DNA-binding domain superfamily/Winged helix DNA-binding domain"/>
    <property type="match status" value="1"/>
</dbReference>
<dbReference type="InterPro" id="IPR001497">
    <property type="entry name" value="MethylDNA_cys_MeTrfase_AS"/>
</dbReference>
<dbReference type="InterPro" id="IPR004026">
    <property type="entry name" value="Ada_DNA_repair_Zn-bd"/>
</dbReference>
<comment type="similarity">
    <text evidence="2">Belongs to the MGMT family.</text>
</comment>
<comment type="caution">
    <text evidence="15">The sequence shown here is derived from an EMBL/GenBank/DDBJ whole genome shotgun (WGS) entry which is preliminary data.</text>
</comment>
<dbReference type="FunFam" id="1.10.10.10:FF:000214">
    <property type="entry name" value="Methylated-DNA--protein-cysteine methyltransferase"/>
    <property type="match status" value="1"/>
</dbReference>
<feature type="domain" description="HTH araC/xylS-type" evidence="14">
    <location>
        <begin position="92"/>
        <end position="189"/>
    </location>
</feature>
<keyword evidence="13" id="KW-0479">Metal-binding</keyword>
<gene>
    <name evidence="15" type="ORF">HNQ68_003416</name>
</gene>
<dbReference type="SUPFAM" id="SSF46767">
    <property type="entry name" value="Methylated DNA-protein cysteine methyltransferase, C-terminal domain"/>
    <property type="match status" value="1"/>
</dbReference>
<dbReference type="PROSITE" id="PS01124">
    <property type="entry name" value="HTH_ARAC_FAMILY_2"/>
    <property type="match status" value="1"/>
</dbReference>
<dbReference type="SUPFAM" id="SSF46689">
    <property type="entry name" value="Homeodomain-like"/>
    <property type="match status" value="1"/>
</dbReference>
<dbReference type="Gene3D" id="1.10.10.60">
    <property type="entry name" value="Homeodomain-like"/>
    <property type="match status" value="2"/>
</dbReference>
<dbReference type="Proteomes" id="UP000531231">
    <property type="component" value="Unassembled WGS sequence"/>
</dbReference>
<dbReference type="CDD" id="cd06445">
    <property type="entry name" value="ATase"/>
    <property type="match status" value="1"/>
</dbReference>
<name>A0A7W8EPR3_9HYPH</name>
<keyword evidence="10" id="KW-0234">DNA repair</keyword>
<dbReference type="PANTHER" id="PTHR10815:SF14">
    <property type="entry name" value="BIFUNCTIONAL TRANSCRIPTIONAL ACTIVATOR_DNA REPAIR ENZYME ADA"/>
    <property type="match status" value="1"/>
</dbReference>
<dbReference type="EC" id="2.1.1.63" evidence="3"/>
<dbReference type="Pfam" id="PF12833">
    <property type="entry name" value="HTH_18"/>
    <property type="match status" value="1"/>
</dbReference>
<evidence type="ECO:0000256" key="3">
    <source>
        <dbReference type="ARBA" id="ARBA00011918"/>
    </source>
</evidence>
<keyword evidence="8" id="KW-0010">Activator</keyword>
<evidence type="ECO:0000256" key="2">
    <source>
        <dbReference type="ARBA" id="ARBA00008711"/>
    </source>
</evidence>
<dbReference type="SMART" id="SM00342">
    <property type="entry name" value="HTH_ARAC"/>
    <property type="match status" value="1"/>
</dbReference>
<dbReference type="GO" id="GO:0003700">
    <property type="term" value="F:DNA-binding transcription factor activity"/>
    <property type="evidence" value="ECO:0007669"/>
    <property type="project" value="InterPro"/>
</dbReference>
<keyword evidence="6" id="KW-0227">DNA damage</keyword>
<evidence type="ECO:0000256" key="5">
    <source>
        <dbReference type="ARBA" id="ARBA00022679"/>
    </source>
</evidence>
<proteinExistence type="inferred from homology"/>
<dbReference type="GO" id="GO:0032259">
    <property type="term" value="P:methylation"/>
    <property type="evidence" value="ECO:0007669"/>
    <property type="project" value="UniProtKB-KW"/>
</dbReference>
<evidence type="ECO:0000256" key="12">
    <source>
        <dbReference type="PIRSR" id="PIRSR000409-1"/>
    </source>
</evidence>
<dbReference type="GO" id="GO:0043565">
    <property type="term" value="F:sequence-specific DNA binding"/>
    <property type="evidence" value="ECO:0007669"/>
    <property type="project" value="InterPro"/>
</dbReference>
<feature type="active site" description="Nucleophile; methyl group acceptor from methylphosphotriester" evidence="12">
    <location>
        <position position="41"/>
    </location>
</feature>
<dbReference type="InterPro" id="IPR036631">
    <property type="entry name" value="MGMT_N_sf"/>
</dbReference>
<evidence type="ECO:0000313" key="15">
    <source>
        <dbReference type="EMBL" id="MBB5092850.1"/>
    </source>
</evidence>
<feature type="binding site" evidence="13">
    <location>
        <position position="72"/>
    </location>
    <ligand>
        <name>Zn(2+)</name>
        <dbReference type="ChEBI" id="CHEBI:29105"/>
    </ligand>
</feature>
<feature type="binding site" evidence="13">
    <location>
        <position position="41"/>
    </location>
    <ligand>
        <name>Zn(2+)</name>
        <dbReference type="ChEBI" id="CHEBI:29105"/>
    </ligand>
</feature>
<dbReference type="Gene3D" id="3.40.10.10">
    <property type="entry name" value="DNA Methylphosphotriester Repair Domain"/>
    <property type="match status" value="1"/>
</dbReference>
<protein>
    <recommendedName>
        <fullName evidence="3">methylated-DNA--[protein]-cysteine S-methyltransferase</fullName>
        <ecNumber evidence="3">2.1.1.63</ecNumber>
    </recommendedName>
</protein>
<dbReference type="GO" id="GO:0003908">
    <property type="term" value="F:methylated-DNA-[protein]-cysteine S-methyltransferase activity"/>
    <property type="evidence" value="ECO:0007669"/>
    <property type="project" value="UniProtKB-EC"/>
</dbReference>
<evidence type="ECO:0000256" key="1">
    <source>
        <dbReference type="ARBA" id="ARBA00001286"/>
    </source>
</evidence>
<dbReference type="Pfam" id="PF02805">
    <property type="entry name" value="Ada_Zn_binding"/>
    <property type="match status" value="1"/>
</dbReference>
<sequence>MNKHARIDKLLDDPRWQAVLDRKTDADGTFVYAISTTGIYCRPTCPSRRPKPEHTQIFDHPRQAETAGYRPCLRCLPQRQETLQQQQNRIVEEACRLIRDNETAPDLSSLAAHAGFSTSHFHKLFKQVTGITPKNYAQSLRMQRLEQELKNNKTSVTEAIYNSGYNESSNFYASKNRLSGMTASAYKKGGADIMLQYAIAPCSLGKILVAATSKGISSILLGDNADDLLDDLKKRFPKAEISQGGSDFETTLKTCLEFIDQPQPQFSLPLDIHGTVFQQKIWQILRQIPPGQTVSYAELASLAGMPKAARAVAGACAANPVAVVVPCHRVVRNDGGLSGYRWGVERKRTLLSKEKSKAQG</sequence>
<accession>A0A7W8EPR3</accession>
<dbReference type="GO" id="GO:0008270">
    <property type="term" value="F:zinc ion binding"/>
    <property type="evidence" value="ECO:0007669"/>
    <property type="project" value="InterPro"/>
</dbReference>
<comment type="catalytic activity">
    <reaction evidence="1">
        <text>a 4-O-methyl-thymidine in DNA + L-cysteinyl-[protein] = a thymidine in DNA + S-methyl-L-cysteinyl-[protein]</text>
        <dbReference type="Rhea" id="RHEA:53428"/>
        <dbReference type="Rhea" id="RHEA-COMP:10131"/>
        <dbReference type="Rhea" id="RHEA-COMP:10132"/>
        <dbReference type="Rhea" id="RHEA-COMP:13555"/>
        <dbReference type="Rhea" id="RHEA-COMP:13556"/>
        <dbReference type="ChEBI" id="CHEBI:29950"/>
        <dbReference type="ChEBI" id="CHEBI:82612"/>
        <dbReference type="ChEBI" id="CHEBI:137386"/>
        <dbReference type="ChEBI" id="CHEBI:137387"/>
        <dbReference type="EC" id="2.1.1.63"/>
    </reaction>
</comment>
<dbReference type="InterPro" id="IPR036388">
    <property type="entry name" value="WH-like_DNA-bd_sf"/>
</dbReference>
<dbReference type="SUPFAM" id="SSF57884">
    <property type="entry name" value="Ada DNA repair protein, N-terminal domain (N-Ada 10)"/>
    <property type="match status" value="1"/>
</dbReference>
<dbReference type="Pfam" id="PF01035">
    <property type="entry name" value="DNA_binding_1"/>
    <property type="match status" value="1"/>
</dbReference>
<feature type="binding site" evidence="13">
    <location>
        <position position="45"/>
    </location>
    <ligand>
        <name>Zn(2+)</name>
        <dbReference type="ChEBI" id="CHEBI:29105"/>
    </ligand>
</feature>
<dbReference type="InterPro" id="IPR035451">
    <property type="entry name" value="Ada-like_dom_sf"/>
</dbReference>
<evidence type="ECO:0000259" key="14">
    <source>
        <dbReference type="PROSITE" id="PS01124"/>
    </source>
</evidence>